<dbReference type="PANTHER" id="PTHR42788:SF2">
    <property type="entry name" value="ABC TRANSPORTER ATP-BINDING PROTEIN"/>
    <property type="match status" value="1"/>
</dbReference>
<dbReference type="GO" id="GO:0005524">
    <property type="term" value="F:ATP binding"/>
    <property type="evidence" value="ECO:0007669"/>
    <property type="project" value="UniProtKB-KW"/>
</dbReference>
<comment type="caution">
    <text evidence="5">The sequence shown here is derived from an EMBL/GenBank/DDBJ whole genome shotgun (WGS) entry which is preliminary data.</text>
</comment>
<dbReference type="GO" id="GO:0016887">
    <property type="term" value="F:ATP hydrolysis activity"/>
    <property type="evidence" value="ECO:0007669"/>
    <property type="project" value="InterPro"/>
</dbReference>
<dbReference type="Proteomes" id="UP001057753">
    <property type="component" value="Unassembled WGS sequence"/>
</dbReference>
<name>A0A9Q4G0I3_SALAG</name>
<dbReference type="SUPFAM" id="SSF52540">
    <property type="entry name" value="P-loop containing nucleoside triphosphate hydrolases"/>
    <property type="match status" value="1"/>
</dbReference>
<organism evidence="5 6">
    <name type="scientific">Salipaludibacillus agaradhaerens</name>
    <name type="common">Bacillus agaradhaerens</name>
    <dbReference type="NCBI Taxonomy" id="76935"/>
    <lineage>
        <taxon>Bacteria</taxon>
        <taxon>Bacillati</taxon>
        <taxon>Bacillota</taxon>
        <taxon>Bacilli</taxon>
        <taxon>Bacillales</taxon>
        <taxon>Bacillaceae</taxon>
    </lineage>
</organism>
<dbReference type="InterPro" id="IPR027417">
    <property type="entry name" value="P-loop_NTPase"/>
</dbReference>
<feature type="domain" description="ABC transporter" evidence="4">
    <location>
        <begin position="7"/>
        <end position="239"/>
    </location>
</feature>
<dbReference type="RefSeq" id="WP_257822941.1">
    <property type="nucleotide sequence ID" value="NZ_JABXYM010000002.1"/>
</dbReference>
<evidence type="ECO:0000256" key="2">
    <source>
        <dbReference type="ARBA" id="ARBA00022741"/>
    </source>
</evidence>
<dbReference type="Gene3D" id="3.40.50.300">
    <property type="entry name" value="P-loop containing nucleotide triphosphate hydrolases"/>
    <property type="match status" value="1"/>
</dbReference>
<dbReference type="PANTHER" id="PTHR42788">
    <property type="entry name" value="TAURINE IMPORT ATP-BINDING PROTEIN-RELATED"/>
    <property type="match status" value="1"/>
</dbReference>
<dbReference type="PROSITE" id="PS50893">
    <property type="entry name" value="ABC_TRANSPORTER_2"/>
    <property type="match status" value="1"/>
</dbReference>
<keyword evidence="1" id="KW-0813">Transport</keyword>
<accession>A0A9Q4G0I3</accession>
<evidence type="ECO:0000256" key="3">
    <source>
        <dbReference type="ARBA" id="ARBA00022840"/>
    </source>
</evidence>
<gene>
    <name evidence="5" type="ORF">HXA33_18610</name>
</gene>
<sequence>MKSAPSLAFKDVSFSYEEKHHDSPLIFEKMSLSVNENEFVVILGPSGSGKSTFFRLASGLEQPDSGQISIRGKEMKERLGEVGYMPQKGLLLPWRTVMENGRLPLEIKGVPKKEAEEKVKDYIDKFGLKGTENKLPHQLSGGMQQRVSFLRAMLSGSDILLLDEPFSALDSLTRFMMQEWLLTQWHQWPKTIIFITHDIEEAIFLADRILVLTQKTRKKALAEIPVPLPRPRTDEVRITPTFMKLKEKLLKEMRGEV</sequence>
<proteinExistence type="predicted"/>
<dbReference type="InterPro" id="IPR003439">
    <property type="entry name" value="ABC_transporter-like_ATP-bd"/>
</dbReference>
<keyword evidence="2" id="KW-0547">Nucleotide-binding</keyword>
<dbReference type="Pfam" id="PF00005">
    <property type="entry name" value="ABC_tran"/>
    <property type="match status" value="1"/>
</dbReference>
<dbReference type="AlphaFoldDB" id="A0A9Q4G0I3"/>
<dbReference type="InterPro" id="IPR003593">
    <property type="entry name" value="AAA+_ATPase"/>
</dbReference>
<dbReference type="InterPro" id="IPR050166">
    <property type="entry name" value="ABC_transporter_ATP-bind"/>
</dbReference>
<dbReference type="CDD" id="cd03293">
    <property type="entry name" value="ABC_NrtD_SsuB_transporters"/>
    <property type="match status" value="1"/>
</dbReference>
<evidence type="ECO:0000313" key="6">
    <source>
        <dbReference type="Proteomes" id="UP001057753"/>
    </source>
</evidence>
<dbReference type="EMBL" id="JABXYM010000002">
    <property type="protein sequence ID" value="MCR6098521.1"/>
    <property type="molecule type" value="Genomic_DNA"/>
</dbReference>
<dbReference type="SMART" id="SM00382">
    <property type="entry name" value="AAA"/>
    <property type="match status" value="1"/>
</dbReference>
<dbReference type="InterPro" id="IPR017871">
    <property type="entry name" value="ABC_transporter-like_CS"/>
</dbReference>
<protein>
    <submittedName>
        <fullName evidence="5">ABC transporter ATP-binding protein</fullName>
    </submittedName>
</protein>
<evidence type="ECO:0000313" key="5">
    <source>
        <dbReference type="EMBL" id="MCR6098521.1"/>
    </source>
</evidence>
<dbReference type="PROSITE" id="PS00211">
    <property type="entry name" value="ABC_TRANSPORTER_1"/>
    <property type="match status" value="1"/>
</dbReference>
<evidence type="ECO:0000256" key="1">
    <source>
        <dbReference type="ARBA" id="ARBA00022448"/>
    </source>
</evidence>
<keyword evidence="6" id="KW-1185">Reference proteome</keyword>
<keyword evidence="3 5" id="KW-0067">ATP-binding</keyword>
<evidence type="ECO:0000259" key="4">
    <source>
        <dbReference type="PROSITE" id="PS50893"/>
    </source>
</evidence>
<reference evidence="5" key="1">
    <citation type="submission" date="2020-06" db="EMBL/GenBank/DDBJ databases">
        <title>Insight into the genomes of haloalkaliphilic bacilli from Kenyan soda lakes.</title>
        <authorList>
            <person name="Mwirichia R."/>
            <person name="Villamizar G.C."/>
            <person name="Poehlein A."/>
            <person name="Mugweru J."/>
            <person name="Kipnyargis A."/>
            <person name="Kiplimo D."/>
            <person name="Orwa P."/>
            <person name="Daniel R."/>
        </authorList>
    </citation>
    <scope>NUCLEOTIDE SEQUENCE</scope>
    <source>
        <strain evidence="5">B1096_S55</strain>
    </source>
</reference>